<name>A0A9P5Q0Q5_9AGAR</name>
<feature type="compositionally biased region" description="Low complexity" evidence="1">
    <location>
        <begin position="34"/>
        <end position="46"/>
    </location>
</feature>
<dbReference type="AlphaFoldDB" id="A0A9P5Q0Q5"/>
<proteinExistence type="predicted"/>
<keyword evidence="2" id="KW-0732">Signal</keyword>
<feature type="signal peptide" evidence="2">
    <location>
        <begin position="1"/>
        <end position="22"/>
    </location>
</feature>
<protein>
    <submittedName>
        <fullName evidence="3">Uncharacterized protein</fullName>
    </submittedName>
</protein>
<dbReference type="Proteomes" id="UP000772434">
    <property type="component" value="Unassembled WGS sequence"/>
</dbReference>
<feature type="chain" id="PRO_5040463842" evidence="2">
    <location>
        <begin position="23"/>
        <end position="264"/>
    </location>
</feature>
<organism evidence="3 4">
    <name type="scientific">Rhodocollybia butyracea</name>
    <dbReference type="NCBI Taxonomy" id="206335"/>
    <lineage>
        <taxon>Eukaryota</taxon>
        <taxon>Fungi</taxon>
        <taxon>Dikarya</taxon>
        <taxon>Basidiomycota</taxon>
        <taxon>Agaricomycotina</taxon>
        <taxon>Agaricomycetes</taxon>
        <taxon>Agaricomycetidae</taxon>
        <taxon>Agaricales</taxon>
        <taxon>Marasmiineae</taxon>
        <taxon>Omphalotaceae</taxon>
        <taxon>Rhodocollybia</taxon>
    </lineage>
</organism>
<comment type="caution">
    <text evidence="3">The sequence shown here is derived from an EMBL/GenBank/DDBJ whole genome shotgun (WGS) entry which is preliminary data.</text>
</comment>
<sequence length="264" mass="29242">MFFTHRSLGFILFAFLVSLAFAMPMPPSTPPSPGSSSGSSSALSSRPPTPEAPAIPHTYFVQVLDKHGHKVQLTTEEAKRGVQVQIKNLAGLGGDGRVLMQHIELTAEGYKKEFDSLDMIYFNLTGHNFATKLGQPHGYGYITTVITQQKQPMVLAGVVSDVKDFTCDRELVSDPELLPTEEQGTYVEHVYTECLLNSHNLDEDIKKLVARTYSLFFTSFAPISKKSEAWVMMMAQMKIPVPSAQLKEVAKGFRKKFPPSKVLT</sequence>
<keyword evidence="4" id="KW-1185">Reference proteome</keyword>
<evidence type="ECO:0000256" key="1">
    <source>
        <dbReference type="SAM" id="MobiDB-lite"/>
    </source>
</evidence>
<dbReference type="EMBL" id="JADNRY010000032">
    <property type="protein sequence ID" value="KAF9071500.1"/>
    <property type="molecule type" value="Genomic_DNA"/>
</dbReference>
<gene>
    <name evidence="3" type="ORF">BDP27DRAFT_1446370</name>
</gene>
<feature type="region of interest" description="Disordered" evidence="1">
    <location>
        <begin position="27"/>
        <end position="54"/>
    </location>
</feature>
<evidence type="ECO:0000256" key="2">
    <source>
        <dbReference type="SAM" id="SignalP"/>
    </source>
</evidence>
<reference evidence="3" key="1">
    <citation type="submission" date="2020-11" db="EMBL/GenBank/DDBJ databases">
        <authorList>
            <consortium name="DOE Joint Genome Institute"/>
            <person name="Ahrendt S."/>
            <person name="Riley R."/>
            <person name="Andreopoulos W."/>
            <person name="Labutti K."/>
            <person name="Pangilinan J."/>
            <person name="Ruiz-Duenas F.J."/>
            <person name="Barrasa J.M."/>
            <person name="Sanchez-Garcia M."/>
            <person name="Camarero S."/>
            <person name="Miyauchi S."/>
            <person name="Serrano A."/>
            <person name="Linde D."/>
            <person name="Babiker R."/>
            <person name="Drula E."/>
            <person name="Ayuso-Fernandez I."/>
            <person name="Pacheco R."/>
            <person name="Padilla G."/>
            <person name="Ferreira P."/>
            <person name="Barriuso J."/>
            <person name="Kellner H."/>
            <person name="Castanera R."/>
            <person name="Alfaro M."/>
            <person name="Ramirez L."/>
            <person name="Pisabarro A.G."/>
            <person name="Kuo A."/>
            <person name="Tritt A."/>
            <person name="Lipzen A."/>
            <person name="He G."/>
            <person name="Yan M."/>
            <person name="Ng V."/>
            <person name="Cullen D."/>
            <person name="Martin F."/>
            <person name="Rosso M.-N."/>
            <person name="Henrissat B."/>
            <person name="Hibbett D."/>
            <person name="Martinez A.T."/>
            <person name="Grigoriev I.V."/>
        </authorList>
    </citation>
    <scope>NUCLEOTIDE SEQUENCE</scope>
    <source>
        <strain evidence="3">AH 40177</strain>
    </source>
</reference>
<accession>A0A9P5Q0Q5</accession>
<evidence type="ECO:0000313" key="3">
    <source>
        <dbReference type="EMBL" id="KAF9071500.1"/>
    </source>
</evidence>
<evidence type="ECO:0000313" key="4">
    <source>
        <dbReference type="Proteomes" id="UP000772434"/>
    </source>
</evidence>